<protein>
    <submittedName>
        <fullName evidence="2">Uncharacterized protein</fullName>
    </submittedName>
</protein>
<reference evidence="2" key="1">
    <citation type="submission" date="2022-06" db="EMBL/GenBank/DDBJ databases">
        <title>Complete genome sequence of Streptomyces nigrescens HEK616.</title>
        <authorList>
            <person name="Asamizu S."/>
            <person name="Onaka H."/>
        </authorList>
    </citation>
    <scope>NUCLEOTIDE SEQUENCE</scope>
    <source>
        <strain evidence="2">HEK616</strain>
    </source>
</reference>
<proteinExistence type="predicted"/>
<sequence length="89" mass="9709">MPREPPKPIRPGEVVLHESVRQLLPDEQGDRCCFPFPSPTAGRSIRVAGKSRKEKGWQIGQVQSRDDVTHRPAGSAASRGGIDTAAHSR</sequence>
<evidence type="ECO:0000313" key="2">
    <source>
        <dbReference type="EMBL" id="BDM71682.1"/>
    </source>
</evidence>
<dbReference type="EMBL" id="AP026073">
    <property type="protein sequence ID" value="BDM71682.1"/>
    <property type="molecule type" value="Genomic_DNA"/>
</dbReference>
<evidence type="ECO:0000256" key="1">
    <source>
        <dbReference type="SAM" id="MobiDB-lite"/>
    </source>
</evidence>
<gene>
    <name evidence="2" type="ORF">HEK616_51690</name>
</gene>
<accession>A0ABM7ZZ75</accession>
<organism evidence="2 3">
    <name type="scientific">Streptomyces nigrescens</name>
    <dbReference type="NCBI Taxonomy" id="1920"/>
    <lineage>
        <taxon>Bacteria</taxon>
        <taxon>Bacillati</taxon>
        <taxon>Actinomycetota</taxon>
        <taxon>Actinomycetes</taxon>
        <taxon>Kitasatosporales</taxon>
        <taxon>Streptomycetaceae</taxon>
        <taxon>Streptomyces</taxon>
    </lineage>
</organism>
<evidence type="ECO:0000313" key="3">
    <source>
        <dbReference type="Proteomes" id="UP001059597"/>
    </source>
</evidence>
<keyword evidence="3" id="KW-1185">Reference proteome</keyword>
<feature type="region of interest" description="Disordered" evidence="1">
    <location>
        <begin position="48"/>
        <end position="89"/>
    </location>
</feature>
<dbReference type="Proteomes" id="UP001059597">
    <property type="component" value="Chromosome"/>
</dbReference>
<name>A0ABM7ZZ75_STRNI</name>